<feature type="compositionally biased region" description="Polar residues" evidence="2">
    <location>
        <begin position="471"/>
        <end position="480"/>
    </location>
</feature>
<feature type="compositionally biased region" description="Polar residues" evidence="2">
    <location>
        <begin position="430"/>
        <end position="439"/>
    </location>
</feature>
<feature type="compositionally biased region" description="Low complexity" evidence="2">
    <location>
        <begin position="77"/>
        <end position="89"/>
    </location>
</feature>
<feature type="compositionally biased region" description="Polar residues" evidence="2">
    <location>
        <begin position="594"/>
        <end position="604"/>
    </location>
</feature>
<feature type="compositionally biased region" description="Low complexity" evidence="2">
    <location>
        <begin position="110"/>
        <end position="131"/>
    </location>
</feature>
<feature type="region of interest" description="Disordered" evidence="2">
    <location>
        <begin position="260"/>
        <end position="313"/>
    </location>
</feature>
<reference evidence="3" key="2">
    <citation type="submission" date="2023-06" db="EMBL/GenBank/DDBJ databases">
        <authorList>
            <consortium name="Lawrence Berkeley National Laboratory"/>
            <person name="Haridas S."/>
            <person name="Hensen N."/>
            <person name="Bonometti L."/>
            <person name="Westerberg I."/>
            <person name="Brannstrom I.O."/>
            <person name="Guillou S."/>
            <person name="Cros-Aarteil S."/>
            <person name="Calhoun S."/>
            <person name="Kuo A."/>
            <person name="Mondo S."/>
            <person name="Pangilinan J."/>
            <person name="Riley R."/>
            <person name="Labutti K."/>
            <person name="Andreopoulos B."/>
            <person name="Lipzen A."/>
            <person name="Chen C."/>
            <person name="Yanf M."/>
            <person name="Daum C."/>
            <person name="Ng V."/>
            <person name="Clum A."/>
            <person name="Steindorff A."/>
            <person name="Ohm R."/>
            <person name="Martin F."/>
            <person name="Silar P."/>
            <person name="Natvig D."/>
            <person name="Lalanne C."/>
            <person name="Gautier V."/>
            <person name="Ament-Velasquez S.L."/>
            <person name="Kruys A."/>
            <person name="Hutchinson M.I."/>
            <person name="Powell A.J."/>
            <person name="Barry K."/>
            <person name="Miller A.N."/>
            <person name="Grigoriev I.V."/>
            <person name="Debuchy R."/>
            <person name="Gladieux P."/>
            <person name="Thoren M.H."/>
            <person name="Johannesson H."/>
        </authorList>
    </citation>
    <scope>NUCLEOTIDE SEQUENCE</scope>
    <source>
        <strain evidence="3">CBS 118394</strain>
    </source>
</reference>
<evidence type="ECO:0000256" key="2">
    <source>
        <dbReference type="SAM" id="MobiDB-lite"/>
    </source>
</evidence>
<dbReference type="Pfam" id="PF09184">
    <property type="entry name" value="PPP4R2"/>
    <property type="match status" value="1"/>
</dbReference>
<reference evidence="3" key="1">
    <citation type="journal article" date="2023" name="Mol. Phylogenet. Evol.">
        <title>Genome-scale phylogeny and comparative genomics of the fungal order Sordariales.</title>
        <authorList>
            <person name="Hensen N."/>
            <person name="Bonometti L."/>
            <person name="Westerberg I."/>
            <person name="Brannstrom I.O."/>
            <person name="Guillou S."/>
            <person name="Cros-Aarteil S."/>
            <person name="Calhoun S."/>
            <person name="Haridas S."/>
            <person name="Kuo A."/>
            <person name="Mondo S."/>
            <person name="Pangilinan J."/>
            <person name="Riley R."/>
            <person name="LaButti K."/>
            <person name="Andreopoulos B."/>
            <person name="Lipzen A."/>
            <person name="Chen C."/>
            <person name="Yan M."/>
            <person name="Daum C."/>
            <person name="Ng V."/>
            <person name="Clum A."/>
            <person name="Steindorff A."/>
            <person name="Ohm R.A."/>
            <person name="Martin F."/>
            <person name="Silar P."/>
            <person name="Natvig D.O."/>
            <person name="Lalanne C."/>
            <person name="Gautier V."/>
            <person name="Ament-Velasquez S.L."/>
            <person name="Kruys A."/>
            <person name="Hutchinson M.I."/>
            <person name="Powell A.J."/>
            <person name="Barry K."/>
            <person name="Miller A.N."/>
            <person name="Grigoriev I.V."/>
            <person name="Debuchy R."/>
            <person name="Gladieux P."/>
            <person name="Hiltunen Thoren M."/>
            <person name="Johannesson H."/>
        </authorList>
    </citation>
    <scope>NUCLEOTIDE SEQUENCE</scope>
    <source>
        <strain evidence="3">CBS 118394</strain>
    </source>
</reference>
<evidence type="ECO:0000313" key="4">
    <source>
        <dbReference type="Proteomes" id="UP001283341"/>
    </source>
</evidence>
<keyword evidence="4" id="KW-1185">Reference proteome</keyword>
<proteinExistence type="inferred from homology"/>
<evidence type="ECO:0000256" key="1">
    <source>
        <dbReference type="ARBA" id="ARBA00009207"/>
    </source>
</evidence>
<feature type="compositionally biased region" description="Low complexity" evidence="2">
    <location>
        <begin position="377"/>
        <end position="396"/>
    </location>
</feature>
<comment type="similarity">
    <text evidence="1">Belongs to the PPP4R2 family.</text>
</comment>
<feature type="compositionally biased region" description="Low complexity" evidence="2">
    <location>
        <begin position="274"/>
        <end position="306"/>
    </location>
</feature>
<feature type="region of interest" description="Disordered" evidence="2">
    <location>
        <begin position="377"/>
        <end position="440"/>
    </location>
</feature>
<dbReference type="PANTHER" id="PTHR16487">
    <property type="entry name" value="PPP4R2-RELATED PROTEIN"/>
    <property type="match status" value="1"/>
</dbReference>
<dbReference type="PANTHER" id="PTHR16487:SF0">
    <property type="entry name" value="PROTEIN PHOSPHATASE 4 REGULATORY SUBUNIT 2-RELATED"/>
    <property type="match status" value="1"/>
</dbReference>
<feature type="compositionally biased region" description="Basic and acidic residues" evidence="2">
    <location>
        <begin position="605"/>
        <end position="633"/>
    </location>
</feature>
<dbReference type="GO" id="GO:0005634">
    <property type="term" value="C:nucleus"/>
    <property type="evidence" value="ECO:0007669"/>
    <property type="project" value="TreeGrafter"/>
</dbReference>
<dbReference type="Proteomes" id="UP001283341">
    <property type="component" value="Unassembled WGS sequence"/>
</dbReference>
<comment type="caution">
    <text evidence="3">The sequence shown here is derived from an EMBL/GenBank/DDBJ whole genome shotgun (WGS) entry which is preliminary data.</text>
</comment>
<dbReference type="AlphaFoldDB" id="A0AAE0MFG1"/>
<evidence type="ECO:0000313" key="3">
    <source>
        <dbReference type="EMBL" id="KAK3329074.1"/>
    </source>
</evidence>
<accession>A0AAE0MFG1</accession>
<protein>
    <submittedName>
        <fullName evidence="3">Uncharacterized protein</fullName>
    </submittedName>
</protein>
<feature type="region of interest" description="Disordered" evidence="2">
    <location>
        <begin position="44"/>
        <end position="139"/>
    </location>
</feature>
<dbReference type="GO" id="GO:0019888">
    <property type="term" value="F:protein phosphatase regulator activity"/>
    <property type="evidence" value="ECO:0007669"/>
    <property type="project" value="InterPro"/>
</dbReference>
<name>A0AAE0MFG1_9PEZI</name>
<dbReference type="EMBL" id="JAUEDM010000001">
    <property type="protein sequence ID" value="KAK3329074.1"/>
    <property type="molecule type" value="Genomic_DNA"/>
</dbReference>
<gene>
    <name evidence="3" type="ORF">B0H66DRAFT_12749</name>
</gene>
<dbReference type="InterPro" id="IPR015267">
    <property type="entry name" value="PPP4R2"/>
</dbReference>
<dbReference type="GO" id="GO:0030289">
    <property type="term" value="C:protein phosphatase 4 complex"/>
    <property type="evidence" value="ECO:0007669"/>
    <property type="project" value="InterPro"/>
</dbReference>
<feature type="compositionally biased region" description="Acidic residues" evidence="2">
    <location>
        <begin position="397"/>
        <end position="412"/>
    </location>
</feature>
<feature type="compositionally biased region" description="Basic and acidic residues" evidence="2">
    <location>
        <begin position="521"/>
        <end position="533"/>
    </location>
</feature>
<sequence length="641" mass="66529">MAEMEIETDDDILIRVVQDGSMDYSSWPRLLPALLSRIDKTARNEFPIPRIPPPRPPVRPPSPRFLAPLPSSDVIEPPDSSDTTPSSQDTNKENANPTPSSETRSSVLNSVPSSTISHPSSAPNLVTQPEQPLEPLPPGALPAPIAALLDEITSTLTDGFSMYPPHTIQRLSELVLRPRQHYRGLVAYLHALDRVVHVTSGANIYPLPPAIPDMSAMSLLANGVGSSAAGGLTINPAIANNIGSDEALGGALLTPIPWLSSGRRNRGGSEDGSDVGSSSPLSEGSGSSQQQVPMPQQQSQSQRQVGGANGRKMEAQLRTESTETIEGPNGMGSIETVSISLNGIPSTGAGAVLANRGVTQGELLRQEQRAGVVPLSQLARQQQQQQAQGNAPPAGSAEDDEDAPMGEADPDDEIPHARGPDEIGPADIGSQGQTTSSYTIGAAGGAVDNIQAIDVEAAVGRRQSPPELPQAQRQTTSSRSPEVGDVIPRSPKREATDELDSNPSNKRVKEDEDNDVADAAAAEKEEEVKRDAEGDVMIGDTSHPTAAATASSASSLTVRDQGDPDPAGEPSKTEAGAETPTGDVPGDNPGGATKDSTATLASETGTEKAPADGEKKGAGEEPEKSADAAKESRSGASELSG</sequence>
<feature type="compositionally biased region" description="Low complexity" evidence="2">
    <location>
        <begin position="541"/>
        <end position="557"/>
    </location>
</feature>
<dbReference type="GO" id="GO:0005737">
    <property type="term" value="C:cytoplasm"/>
    <property type="evidence" value="ECO:0007669"/>
    <property type="project" value="TreeGrafter"/>
</dbReference>
<feature type="region of interest" description="Disordered" evidence="2">
    <location>
        <begin position="457"/>
        <end position="641"/>
    </location>
</feature>
<feature type="compositionally biased region" description="Pro residues" evidence="2">
    <location>
        <begin position="49"/>
        <end position="63"/>
    </location>
</feature>
<organism evidence="3 4">
    <name type="scientific">Apodospora peruviana</name>
    <dbReference type="NCBI Taxonomy" id="516989"/>
    <lineage>
        <taxon>Eukaryota</taxon>
        <taxon>Fungi</taxon>
        <taxon>Dikarya</taxon>
        <taxon>Ascomycota</taxon>
        <taxon>Pezizomycotina</taxon>
        <taxon>Sordariomycetes</taxon>
        <taxon>Sordariomycetidae</taxon>
        <taxon>Sordariales</taxon>
        <taxon>Lasiosphaeriaceae</taxon>
        <taxon>Apodospora</taxon>
    </lineage>
</organism>
<feature type="compositionally biased region" description="Polar residues" evidence="2">
    <location>
        <begin position="93"/>
        <end position="109"/>
    </location>
</feature>